<evidence type="ECO:0000256" key="1">
    <source>
        <dbReference type="ARBA" id="ARBA00023015"/>
    </source>
</evidence>
<keyword evidence="7" id="KW-1185">Reference proteome</keyword>
<dbReference type="InterPro" id="IPR014284">
    <property type="entry name" value="RNA_pol_sigma-70_dom"/>
</dbReference>
<keyword evidence="3" id="KW-0238">DNA-binding</keyword>
<evidence type="ECO:0000256" key="3">
    <source>
        <dbReference type="ARBA" id="ARBA00023125"/>
    </source>
</evidence>
<evidence type="ECO:0000313" key="7">
    <source>
        <dbReference type="Proteomes" id="UP000366872"/>
    </source>
</evidence>
<accession>A0A6C2TW65</accession>
<dbReference type="PANTHER" id="PTHR43133:SF8">
    <property type="entry name" value="RNA POLYMERASE SIGMA FACTOR HI_1459-RELATED"/>
    <property type="match status" value="1"/>
</dbReference>
<dbReference type="InterPro" id="IPR013325">
    <property type="entry name" value="RNA_pol_sigma_r2"/>
</dbReference>
<dbReference type="Pfam" id="PF04542">
    <property type="entry name" value="Sigma70_r2"/>
    <property type="match status" value="1"/>
</dbReference>
<evidence type="ECO:0000256" key="4">
    <source>
        <dbReference type="ARBA" id="ARBA00023163"/>
    </source>
</evidence>
<keyword evidence="4" id="KW-0804">Transcription</keyword>
<evidence type="ECO:0000259" key="5">
    <source>
        <dbReference type="PROSITE" id="PS00622"/>
    </source>
</evidence>
<dbReference type="NCBIfam" id="TIGR02937">
    <property type="entry name" value="sigma70-ECF"/>
    <property type="match status" value="1"/>
</dbReference>
<dbReference type="InterPro" id="IPR000792">
    <property type="entry name" value="Tscrpt_reg_LuxR_C"/>
</dbReference>
<feature type="domain" description="HTH luxR-type" evidence="5">
    <location>
        <begin position="156"/>
        <end position="183"/>
    </location>
</feature>
<dbReference type="InterPro" id="IPR013249">
    <property type="entry name" value="RNA_pol_sigma70_r4_t2"/>
</dbReference>
<keyword evidence="1" id="KW-0805">Transcription regulation</keyword>
<dbReference type="GO" id="GO:0016987">
    <property type="term" value="F:sigma factor activity"/>
    <property type="evidence" value="ECO:0007669"/>
    <property type="project" value="UniProtKB-KW"/>
</dbReference>
<dbReference type="EMBL" id="CAAHFG010000001">
    <property type="protein sequence ID" value="VGO11744.1"/>
    <property type="molecule type" value="Genomic_DNA"/>
</dbReference>
<dbReference type="InterPro" id="IPR007627">
    <property type="entry name" value="RNA_pol_sigma70_r2"/>
</dbReference>
<dbReference type="SUPFAM" id="SSF88946">
    <property type="entry name" value="Sigma2 domain of RNA polymerase sigma factors"/>
    <property type="match status" value="1"/>
</dbReference>
<dbReference type="PROSITE" id="PS00622">
    <property type="entry name" value="HTH_LUXR_1"/>
    <property type="match status" value="1"/>
</dbReference>
<dbReference type="GO" id="GO:0006352">
    <property type="term" value="P:DNA-templated transcription initiation"/>
    <property type="evidence" value="ECO:0007669"/>
    <property type="project" value="InterPro"/>
</dbReference>
<dbReference type="PANTHER" id="PTHR43133">
    <property type="entry name" value="RNA POLYMERASE ECF-TYPE SIGMA FACTO"/>
    <property type="match status" value="1"/>
</dbReference>
<name>A0A6C2TW65_PONDE</name>
<gene>
    <name evidence="6" type="ORF">PDESU_00290</name>
</gene>
<dbReference type="Proteomes" id="UP000366872">
    <property type="component" value="Unassembled WGS sequence"/>
</dbReference>
<dbReference type="InterPro" id="IPR039425">
    <property type="entry name" value="RNA_pol_sigma-70-like"/>
</dbReference>
<dbReference type="GO" id="GO:0003677">
    <property type="term" value="F:DNA binding"/>
    <property type="evidence" value="ECO:0007669"/>
    <property type="project" value="UniProtKB-KW"/>
</dbReference>
<dbReference type="AlphaFoldDB" id="A0A6C2TW65"/>
<organism evidence="6 7">
    <name type="scientific">Pontiella desulfatans</name>
    <dbReference type="NCBI Taxonomy" id="2750659"/>
    <lineage>
        <taxon>Bacteria</taxon>
        <taxon>Pseudomonadati</taxon>
        <taxon>Kiritimatiellota</taxon>
        <taxon>Kiritimatiellia</taxon>
        <taxon>Kiritimatiellales</taxon>
        <taxon>Pontiellaceae</taxon>
        <taxon>Pontiella</taxon>
    </lineage>
</organism>
<proteinExistence type="predicted"/>
<dbReference type="Gene3D" id="1.10.1740.10">
    <property type="match status" value="1"/>
</dbReference>
<evidence type="ECO:0000313" key="6">
    <source>
        <dbReference type="EMBL" id="VGO11744.1"/>
    </source>
</evidence>
<evidence type="ECO:0000256" key="2">
    <source>
        <dbReference type="ARBA" id="ARBA00023082"/>
    </source>
</evidence>
<sequence>MGEFDQTRYTLLQRACDLHDEQAWEEFVGHYRRFIFYILNELGVAACDIEDVAQQVLLSLTKDLPGYDRARARFRTWLSTVIRNAAFAHFRKQKNRQARISVFGEEQSLEAMAQPSEIDQRIEQEWAAYVANLAMERVKGVFQGQAIEVFELGLDGLPTADIAEKTGLSTASVYTLRKRVKKRLYLEIRALVAELEPS</sequence>
<keyword evidence="2" id="KW-0731">Sigma factor</keyword>
<dbReference type="Pfam" id="PF08281">
    <property type="entry name" value="Sigma70_r4_2"/>
    <property type="match status" value="1"/>
</dbReference>
<protein>
    <recommendedName>
        <fullName evidence="5">HTH luxR-type domain-containing protein</fullName>
    </recommendedName>
</protein>
<dbReference type="RefSeq" id="WP_136077475.1">
    <property type="nucleotide sequence ID" value="NZ_CAAHFG010000001.1"/>
</dbReference>
<reference evidence="6 7" key="1">
    <citation type="submission" date="2019-04" db="EMBL/GenBank/DDBJ databases">
        <authorList>
            <person name="Van Vliet M D."/>
        </authorList>
    </citation>
    <scope>NUCLEOTIDE SEQUENCE [LARGE SCALE GENOMIC DNA]</scope>
    <source>
        <strain evidence="6 7">F1</strain>
    </source>
</reference>